<comment type="caution">
    <text evidence="2">The sequence shown here is derived from an EMBL/GenBank/DDBJ whole genome shotgun (WGS) entry which is preliminary data.</text>
</comment>
<protein>
    <submittedName>
        <fullName evidence="2">EAL domain-containing protein</fullName>
    </submittedName>
</protein>
<proteinExistence type="predicted"/>
<feature type="domain" description="EAL" evidence="1">
    <location>
        <begin position="1"/>
        <end position="163"/>
    </location>
</feature>
<dbReference type="InterPro" id="IPR050706">
    <property type="entry name" value="Cyclic-di-GMP_PDE-like"/>
</dbReference>
<dbReference type="InterPro" id="IPR001633">
    <property type="entry name" value="EAL_dom"/>
</dbReference>
<dbReference type="RefSeq" id="WP_119736596.1">
    <property type="nucleotide sequence ID" value="NZ_QYUN01000002.1"/>
</dbReference>
<sequence>MNNLSGTTIGDSEFLQFVREQQLVFGIDRHTICFEITETAAIANLAKAKTFIQELKGCGYRFALDDFGAGMSSFSYLKHLPVDFIKIDGSFVSDMLNSPTDHAMVEAINKIGHLMGKKTIAEFAANEQIIARLAEMGVDFAQGYGIGKPQPFIPWIDAERPLATCARILHA</sequence>
<dbReference type="PANTHER" id="PTHR33121">
    <property type="entry name" value="CYCLIC DI-GMP PHOSPHODIESTERASE PDEF"/>
    <property type="match status" value="1"/>
</dbReference>
<dbReference type="PROSITE" id="PS50883">
    <property type="entry name" value="EAL"/>
    <property type="match status" value="1"/>
</dbReference>
<gene>
    <name evidence="2" type="ORF">D3870_03135</name>
</gene>
<dbReference type="OrthoDB" id="9813903at2"/>
<dbReference type="AlphaFoldDB" id="A0A418WYH8"/>
<dbReference type="CDD" id="cd01948">
    <property type="entry name" value="EAL"/>
    <property type="match status" value="1"/>
</dbReference>
<reference evidence="2 3" key="1">
    <citation type="submission" date="2018-09" db="EMBL/GenBank/DDBJ databases">
        <authorList>
            <person name="Zhu H."/>
        </authorList>
    </citation>
    <scope>NUCLEOTIDE SEQUENCE [LARGE SCALE GENOMIC DNA]</scope>
    <source>
        <strain evidence="2 3">K2R10-39</strain>
    </source>
</reference>
<evidence type="ECO:0000313" key="2">
    <source>
        <dbReference type="EMBL" id="RJG05145.1"/>
    </source>
</evidence>
<evidence type="ECO:0000259" key="1">
    <source>
        <dbReference type="PROSITE" id="PS50883"/>
    </source>
</evidence>
<evidence type="ECO:0000313" key="3">
    <source>
        <dbReference type="Proteomes" id="UP000285190"/>
    </source>
</evidence>
<dbReference type="Pfam" id="PF00563">
    <property type="entry name" value="EAL"/>
    <property type="match status" value="1"/>
</dbReference>
<accession>A0A418WYH8</accession>
<name>A0A418WYH8_9BURK</name>
<dbReference type="PANTHER" id="PTHR33121:SF23">
    <property type="entry name" value="CYCLIC DI-GMP PHOSPHODIESTERASE PDEB"/>
    <property type="match status" value="1"/>
</dbReference>
<keyword evidence="3" id="KW-1185">Reference proteome</keyword>
<dbReference type="SMART" id="SM00052">
    <property type="entry name" value="EAL"/>
    <property type="match status" value="1"/>
</dbReference>
<dbReference type="Gene3D" id="3.20.20.450">
    <property type="entry name" value="EAL domain"/>
    <property type="match status" value="1"/>
</dbReference>
<dbReference type="EMBL" id="QYUN01000002">
    <property type="protein sequence ID" value="RJG05145.1"/>
    <property type="molecule type" value="Genomic_DNA"/>
</dbReference>
<dbReference type="SUPFAM" id="SSF141868">
    <property type="entry name" value="EAL domain-like"/>
    <property type="match status" value="1"/>
</dbReference>
<organism evidence="2 3">
    <name type="scientific">Noviherbaspirillum cavernae</name>
    <dbReference type="NCBI Taxonomy" id="2320862"/>
    <lineage>
        <taxon>Bacteria</taxon>
        <taxon>Pseudomonadati</taxon>
        <taxon>Pseudomonadota</taxon>
        <taxon>Betaproteobacteria</taxon>
        <taxon>Burkholderiales</taxon>
        <taxon>Oxalobacteraceae</taxon>
        <taxon>Noviherbaspirillum</taxon>
    </lineage>
</organism>
<dbReference type="InterPro" id="IPR035919">
    <property type="entry name" value="EAL_sf"/>
</dbReference>
<dbReference type="GO" id="GO:0071111">
    <property type="term" value="F:cyclic-guanylate-specific phosphodiesterase activity"/>
    <property type="evidence" value="ECO:0007669"/>
    <property type="project" value="InterPro"/>
</dbReference>
<dbReference type="Proteomes" id="UP000285190">
    <property type="component" value="Unassembled WGS sequence"/>
</dbReference>